<sequence>MGNVFALELAYHQHPPEQPSHPFWFYLAILFVGLIVCALLVIAFLLFRKFASRFQLFNRTPNAQPLEPERAHSPSAIPTVYVVFVLAFIIYLPITSAQPKGGSLKGIVKPVAKGSLPILGTSALYFGIDALFGKAESEASLHPVLTLFALLGLIVTILLLLFIKFFVGLRNRFRAPPSPNNSEALNALPPGSIELEEIRTILNDLVSRADPPRTFRSNPPHA</sequence>
<comment type="caution">
    <text evidence="2">The sequence shown here is derived from an EMBL/GenBank/DDBJ whole genome shotgun (WGS) entry which is preliminary data.</text>
</comment>
<dbReference type="Proteomes" id="UP001620626">
    <property type="component" value="Unassembled WGS sequence"/>
</dbReference>
<keyword evidence="1" id="KW-1133">Transmembrane helix</keyword>
<accession>A0ABD2LIU1</accession>
<organism evidence="2 3">
    <name type="scientific">Heterodera trifolii</name>
    <dbReference type="NCBI Taxonomy" id="157864"/>
    <lineage>
        <taxon>Eukaryota</taxon>
        <taxon>Metazoa</taxon>
        <taxon>Ecdysozoa</taxon>
        <taxon>Nematoda</taxon>
        <taxon>Chromadorea</taxon>
        <taxon>Rhabditida</taxon>
        <taxon>Tylenchina</taxon>
        <taxon>Tylenchomorpha</taxon>
        <taxon>Tylenchoidea</taxon>
        <taxon>Heteroderidae</taxon>
        <taxon>Heteroderinae</taxon>
        <taxon>Heterodera</taxon>
    </lineage>
</organism>
<keyword evidence="1" id="KW-0812">Transmembrane</keyword>
<evidence type="ECO:0000313" key="3">
    <source>
        <dbReference type="Proteomes" id="UP001620626"/>
    </source>
</evidence>
<dbReference type="AlphaFoldDB" id="A0ABD2LIU1"/>
<keyword evidence="1" id="KW-0472">Membrane</keyword>
<evidence type="ECO:0000256" key="1">
    <source>
        <dbReference type="SAM" id="Phobius"/>
    </source>
</evidence>
<protein>
    <submittedName>
        <fullName evidence="2">Uncharacterized protein</fullName>
    </submittedName>
</protein>
<feature type="transmembrane region" description="Helical" evidence="1">
    <location>
        <begin position="23"/>
        <end position="47"/>
    </location>
</feature>
<name>A0ABD2LIU1_9BILA</name>
<reference evidence="2 3" key="1">
    <citation type="submission" date="2024-10" db="EMBL/GenBank/DDBJ databases">
        <authorList>
            <person name="Kim D."/>
        </authorList>
    </citation>
    <scope>NUCLEOTIDE SEQUENCE [LARGE SCALE GENOMIC DNA]</scope>
    <source>
        <strain evidence="2">BH-2024</strain>
    </source>
</reference>
<proteinExistence type="predicted"/>
<dbReference type="EMBL" id="JBICBT010000402">
    <property type="protein sequence ID" value="KAL3115016.1"/>
    <property type="molecule type" value="Genomic_DNA"/>
</dbReference>
<keyword evidence="3" id="KW-1185">Reference proteome</keyword>
<feature type="transmembrane region" description="Helical" evidence="1">
    <location>
        <begin position="144"/>
        <end position="167"/>
    </location>
</feature>
<gene>
    <name evidence="2" type="ORF">niasHT_019992</name>
</gene>
<evidence type="ECO:0000313" key="2">
    <source>
        <dbReference type="EMBL" id="KAL3115016.1"/>
    </source>
</evidence>
<feature type="transmembrane region" description="Helical" evidence="1">
    <location>
        <begin position="76"/>
        <end position="94"/>
    </location>
</feature>